<dbReference type="EMBL" id="CAOQHR010000012">
    <property type="protein sequence ID" value="CAI6341527.1"/>
    <property type="molecule type" value="Genomic_DNA"/>
</dbReference>
<name>A0A9W4XZ71_9PLEO</name>
<protein>
    <submittedName>
        <fullName evidence="2">Uncharacterized protein</fullName>
    </submittedName>
</protein>
<sequence>MKASFILALTPLLASAARVSTRALEARGTEAREFHCKGNNLDVGHLEKAIDELVKDIGSADGWLNGDFVSAEGIYEDTKIYICNYNGAAGIKYDRDRIVKQLARLSAACEHPSESGWIQEAPQFGNIGRDHRDYVYCGDLRGEDKKKRSAEPLQIE</sequence>
<gene>
    <name evidence="2" type="ORF">PDIGIT_LOCUS14724</name>
</gene>
<accession>A0A9W4XZ71</accession>
<keyword evidence="1" id="KW-0732">Signal</keyword>
<keyword evidence="3" id="KW-1185">Reference proteome</keyword>
<proteinExistence type="predicted"/>
<evidence type="ECO:0000313" key="3">
    <source>
        <dbReference type="Proteomes" id="UP001152607"/>
    </source>
</evidence>
<feature type="signal peptide" evidence="1">
    <location>
        <begin position="1"/>
        <end position="16"/>
    </location>
</feature>
<organism evidence="2 3">
    <name type="scientific">Periconia digitata</name>
    <dbReference type="NCBI Taxonomy" id="1303443"/>
    <lineage>
        <taxon>Eukaryota</taxon>
        <taxon>Fungi</taxon>
        <taxon>Dikarya</taxon>
        <taxon>Ascomycota</taxon>
        <taxon>Pezizomycotina</taxon>
        <taxon>Dothideomycetes</taxon>
        <taxon>Pleosporomycetidae</taxon>
        <taxon>Pleosporales</taxon>
        <taxon>Massarineae</taxon>
        <taxon>Periconiaceae</taxon>
        <taxon>Periconia</taxon>
    </lineage>
</organism>
<dbReference type="Proteomes" id="UP001152607">
    <property type="component" value="Unassembled WGS sequence"/>
</dbReference>
<dbReference type="AlphaFoldDB" id="A0A9W4XZ71"/>
<reference evidence="2" key="1">
    <citation type="submission" date="2023-01" db="EMBL/GenBank/DDBJ databases">
        <authorList>
            <person name="Van Ghelder C."/>
            <person name="Rancurel C."/>
        </authorList>
    </citation>
    <scope>NUCLEOTIDE SEQUENCE</scope>
    <source>
        <strain evidence="2">CNCM I-4278</strain>
    </source>
</reference>
<evidence type="ECO:0000256" key="1">
    <source>
        <dbReference type="SAM" id="SignalP"/>
    </source>
</evidence>
<feature type="chain" id="PRO_5040823176" evidence="1">
    <location>
        <begin position="17"/>
        <end position="156"/>
    </location>
</feature>
<evidence type="ECO:0000313" key="2">
    <source>
        <dbReference type="EMBL" id="CAI6341527.1"/>
    </source>
</evidence>
<comment type="caution">
    <text evidence="2">The sequence shown here is derived from an EMBL/GenBank/DDBJ whole genome shotgun (WGS) entry which is preliminary data.</text>
</comment>